<feature type="domain" description="RNA polymerase sigma factor 70 region 4 type 2" evidence="1">
    <location>
        <begin position="142"/>
        <end position="192"/>
    </location>
</feature>
<comment type="caution">
    <text evidence="2">The sequence shown here is derived from an EMBL/GenBank/DDBJ whole genome shotgun (WGS) entry which is preliminary data.</text>
</comment>
<dbReference type="SUPFAM" id="SSF88659">
    <property type="entry name" value="Sigma3 and sigma4 domains of RNA polymerase sigma factors"/>
    <property type="match status" value="1"/>
</dbReference>
<dbReference type="InterPro" id="IPR013249">
    <property type="entry name" value="RNA_pol_sigma70_r4_t2"/>
</dbReference>
<dbReference type="InterPro" id="IPR036388">
    <property type="entry name" value="WH-like_DNA-bd_sf"/>
</dbReference>
<dbReference type="EMBL" id="WHOB01000089">
    <property type="protein sequence ID" value="NOU83125.1"/>
    <property type="molecule type" value="Genomic_DNA"/>
</dbReference>
<protein>
    <submittedName>
        <fullName evidence="2">Sigma-70 family RNA polymerase sigma factor</fullName>
    </submittedName>
</protein>
<keyword evidence="3" id="KW-1185">Reference proteome</keyword>
<evidence type="ECO:0000313" key="2">
    <source>
        <dbReference type="EMBL" id="NOU83125.1"/>
    </source>
</evidence>
<dbReference type="Pfam" id="PF08281">
    <property type="entry name" value="Sigma70_r4_2"/>
    <property type="match status" value="1"/>
</dbReference>
<evidence type="ECO:0000259" key="1">
    <source>
        <dbReference type="Pfam" id="PF08281"/>
    </source>
</evidence>
<dbReference type="Proteomes" id="UP000596857">
    <property type="component" value="Unassembled WGS sequence"/>
</dbReference>
<name>A0ABX1YPY3_9BACL</name>
<accession>A0ABX1YPY3</accession>
<dbReference type="NCBIfam" id="TIGR02937">
    <property type="entry name" value="sigma70-ECF"/>
    <property type="match status" value="1"/>
</dbReference>
<dbReference type="InterPro" id="IPR014284">
    <property type="entry name" value="RNA_pol_sigma-70_dom"/>
</dbReference>
<reference evidence="2 3" key="1">
    <citation type="submission" date="2019-10" db="EMBL/GenBank/DDBJ databases">
        <title>Description of Paenibacillus terricola sp. nov.</title>
        <authorList>
            <person name="Carlier A."/>
            <person name="Qi S."/>
        </authorList>
    </citation>
    <scope>NUCLEOTIDE SEQUENCE [LARGE SCALE GENOMIC DNA]</scope>
    <source>
        <strain evidence="2 3">LMG 31459</strain>
    </source>
</reference>
<organism evidence="2 3">
    <name type="scientific">Paenibacillus phytohabitans</name>
    <dbReference type="NCBI Taxonomy" id="2654978"/>
    <lineage>
        <taxon>Bacteria</taxon>
        <taxon>Bacillati</taxon>
        <taxon>Bacillota</taxon>
        <taxon>Bacilli</taxon>
        <taxon>Bacillales</taxon>
        <taxon>Paenibacillaceae</taxon>
        <taxon>Paenibacillus</taxon>
    </lineage>
</organism>
<proteinExistence type="predicted"/>
<gene>
    <name evidence="2" type="ORF">GC101_30130</name>
</gene>
<evidence type="ECO:0000313" key="3">
    <source>
        <dbReference type="Proteomes" id="UP000596857"/>
    </source>
</evidence>
<dbReference type="Gene3D" id="1.10.10.10">
    <property type="entry name" value="Winged helix-like DNA-binding domain superfamily/Winged helix DNA-binding domain"/>
    <property type="match status" value="1"/>
</dbReference>
<sequence length="200" mass="23452">MDPIEREDMLLFFQEYRQKNPILFKDKVIQSFFESEFHRILLVRQLKGNERSGKQLEAAFRGHYFEFRFAKFMNSIIKFHAIDQIRRNQKYRRRNLLIFDQAVSDEGEQTLGDLLMSKKHTLPSEHSIKKSLGFQDSINNEKLAELYSMLTSNQQSITTLRYVMGYQDNEIAKILGISPQAVGSTRNKALNTLRLGLQVQ</sequence>
<dbReference type="InterPro" id="IPR013324">
    <property type="entry name" value="RNA_pol_sigma_r3/r4-like"/>
</dbReference>
<dbReference type="RefSeq" id="WP_171720345.1">
    <property type="nucleotide sequence ID" value="NZ_WHOB01000089.1"/>
</dbReference>